<protein>
    <submittedName>
        <fullName evidence="1">Uncharacterized protein</fullName>
    </submittedName>
</protein>
<dbReference type="Proteomes" id="UP001234178">
    <property type="component" value="Unassembled WGS sequence"/>
</dbReference>
<name>A0ABQ9ZS69_9CRUS</name>
<comment type="caution">
    <text evidence="1">The sequence shown here is derived from an EMBL/GenBank/DDBJ whole genome shotgun (WGS) entry which is preliminary data.</text>
</comment>
<accession>A0ABQ9ZS69</accession>
<evidence type="ECO:0000313" key="2">
    <source>
        <dbReference type="Proteomes" id="UP001234178"/>
    </source>
</evidence>
<reference evidence="1 2" key="1">
    <citation type="journal article" date="2023" name="Nucleic Acids Res.">
        <title>The hologenome of Daphnia magna reveals possible DNA methylation and microbiome-mediated evolution of the host genome.</title>
        <authorList>
            <person name="Chaturvedi A."/>
            <person name="Li X."/>
            <person name="Dhandapani V."/>
            <person name="Marshall H."/>
            <person name="Kissane S."/>
            <person name="Cuenca-Cambronero M."/>
            <person name="Asole G."/>
            <person name="Calvet F."/>
            <person name="Ruiz-Romero M."/>
            <person name="Marangio P."/>
            <person name="Guigo R."/>
            <person name="Rago D."/>
            <person name="Mirbahai L."/>
            <person name="Eastwood N."/>
            <person name="Colbourne J.K."/>
            <person name="Zhou J."/>
            <person name="Mallon E."/>
            <person name="Orsini L."/>
        </authorList>
    </citation>
    <scope>NUCLEOTIDE SEQUENCE [LARGE SCALE GENOMIC DNA]</scope>
    <source>
        <strain evidence="1">LRV0_1</strain>
    </source>
</reference>
<sequence>MFALPLTEESGNWAVPPKRGEFMCQLARQISQNVCRHRTVHRWCIRVLVLRNKGSGVLSTLFWIRFLPSFIRA</sequence>
<keyword evidence="2" id="KW-1185">Reference proteome</keyword>
<proteinExistence type="predicted"/>
<gene>
    <name evidence="1" type="ORF">OUZ56_030741</name>
</gene>
<dbReference type="EMBL" id="JAOYFB010000005">
    <property type="protein sequence ID" value="KAK4015769.1"/>
    <property type="molecule type" value="Genomic_DNA"/>
</dbReference>
<organism evidence="1 2">
    <name type="scientific">Daphnia magna</name>
    <dbReference type="NCBI Taxonomy" id="35525"/>
    <lineage>
        <taxon>Eukaryota</taxon>
        <taxon>Metazoa</taxon>
        <taxon>Ecdysozoa</taxon>
        <taxon>Arthropoda</taxon>
        <taxon>Crustacea</taxon>
        <taxon>Branchiopoda</taxon>
        <taxon>Diplostraca</taxon>
        <taxon>Cladocera</taxon>
        <taxon>Anomopoda</taxon>
        <taxon>Daphniidae</taxon>
        <taxon>Daphnia</taxon>
    </lineage>
</organism>
<evidence type="ECO:0000313" key="1">
    <source>
        <dbReference type="EMBL" id="KAK4015769.1"/>
    </source>
</evidence>